<evidence type="ECO:0000256" key="1">
    <source>
        <dbReference type="ARBA" id="ARBA00010690"/>
    </source>
</evidence>
<evidence type="ECO:0000313" key="4">
    <source>
        <dbReference type="EMBL" id="QDT56300.1"/>
    </source>
</evidence>
<keyword evidence="3" id="KW-0472">Membrane</keyword>
<name>A0A517SJJ9_9PLAN</name>
<dbReference type="OrthoDB" id="9807950at2"/>
<keyword evidence="3" id="KW-0812">Transmembrane</keyword>
<dbReference type="GO" id="GO:0005886">
    <property type="term" value="C:plasma membrane"/>
    <property type="evidence" value="ECO:0007669"/>
    <property type="project" value="TreeGrafter"/>
</dbReference>
<evidence type="ECO:0000256" key="3">
    <source>
        <dbReference type="SAM" id="Phobius"/>
    </source>
</evidence>
<keyword evidence="4" id="KW-0966">Cell projection</keyword>
<reference evidence="4 5" key="1">
    <citation type="submission" date="2019-02" db="EMBL/GenBank/DDBJ databases">
        <title>Deep-cultivation of Planctomycetes and their phenomic and genomic characterization uncovers novel biology.</title>
        <authorList>
            <person name="Wiegand S."/>
            <person name="Jogler M."/>
            <person name="Boedeker C."/>
            <person name="Pinto D."/>
            <person name="Vollmers J."/>
            <person name="Rivas-Marin E."/>
            <person name="Kohn T."/>
            <person name="Peeters S.H."/>
            <person name="Heuer A."/>
            <person name="Rast P."/>
            <person name="Oberbeckmann S."/>
            <person name="Bunk B."/>
            <person name="Jeske O."/>
            <person name="Meyerdierks A."/>
            <person name="Storesund J.E."/>
            <person name="Kallscheuer N."/>
            <person name="Luecker S."/>
            <person name="Lage O.M."/>
            <person name="Pohl T."/>
            <person name="Merkel B.J."/>
            <person name="Hornburger P."/>
            <person name="Mueller R.-W."/>
            <person name="Bruemmer F."/>
            <person name="Labrenz M."/>
            <person name="Spormann A.M."/>
            <person name="Op den Camp H."/>
            <person name="Overmann J."/>
            <person name="Amann R."/>
            <person name="Jetten M.S.M."/>
            <person name="Mascher T."/>
            <person name="Medema M.H."/>
            <person name="Devos D.P."/>
            <person name="Kaster A.-K."/>
            <person name="Ovreas L."/>
            <person name="Rohde M."/>
            <person name="Galperin M.Y."/>
            <person name="Jogler C."/>
        </authorList>
    </citation>
    <scope>NUCLEOTIDE SEQUENCE [LARGE SCALE GENOMIC DNA]</scope>
    <source>
        <strain evidence="4 5">Pan44</strain>
    </source>
</reference>
<gene>
    <name evidence="4" type="primary">flhB</name>
    <name evidence="4" type="ORF">Pan44_43530</name>
</gene>
<organism evidence="4 5">
    <name type="scientific">Caulifigura coniformis</name>
    <dbReference type="NCBI Taxonomy" id="2527983"/>
    <lineage>
        <taxon>Bacteria</taxon>
        <taxon>Pseudomonadati</taxon>
        <taxon>Planctomycetota</taxon>
        <taxon>Planctomycetia</taxon>
        <taxon>Planctomycetales</taxon>
        <taxon>Planctomycetaceae</taxon>
        <taxon>Caulifigura</taxon>
    </lineage>
</organism>
<dbReference type="SUPFAM" id="SSF160544">
    <property type="entry name" value="EscU C-terminal domain-like"/>
    <property type="match status" value="1"/>
</dbReference>
<sequence>MAGDSGQNRTEKPTPRRRERARADGDVAYSSDLTAAAGLASVATLVQMGGESWSEALGRGIESSLASITTKEWTFTHTCTVAQWVAMQLMIAAGIVSIAVISLTVMAGMMQTGVRVTMVSLHLKWDRLFSAQGLTKLWSLDSLTKTLTVLVKLSVITLVSAIAASQQLVALHALGGSTLHQVTGLGAGVVVRVLWSATGAALAIGLADYAWHLWRREQRLKMTKQEMKQEMKEEGGDPHLKARMRRMQREMAKRKGLKDVPGATVILTNPTHYAVALKYDKNSAAAPIVVAKGSDALAKQIVRIAKKHGVPVLERKPLTRALYKYVDIGKEIPSEFYQMVAEILAYLYRQKKAG</sequence>
<keyword evidence="4" id="KW-0969">Cilium</keyword>
<dbReference type="FunCoup" id="A0A517SJJ9">
    <property type="interactions" value="55"/>
</dbReference>
<comment type="similarity">
    <text evidence="1">Belongs to the type III secretion exporter family.</text>
</comment>
<keyword evidence="4" id="KW-0282">Flagellum</keyword>
<dbReference type="InParanoid" id="A0A517SJJ9"/>
<keyword evidence="3" id="KW-1133">Transmembrane helix</keyword>
<dbReference type="Gene3D" id="3.40.1690.10">
    <property type="entry name" value="secretion proteins EscU"/>
    <property type="match status" value="1"/>
</dbReference>
<dbReference type="AlphaFoldDB" id="A0A517SJJ9"/>
<dbReference type="GO" id="GO:0009306">
    <property type="term" value="P:protein secretion"/>
    <property type="evidence" value="ECO:0007669"/>
    <property type="project" value="InterPro"/>
</dbReference>
<evidence type="ECO:0000256" key="2">
    <source>
        <dbReference type="SAM" id="MobiDB-lite"/>
    </source>
</evidence>
<dbReference type="Pfam" id="PF01312">
    <property type="entry name" value="Bac_export_2"/>
    <property type="match status" value="1"/>
</dbReference>
<feature type="compositionally biased region" description="Basic and acidic residues" evidence="2">
    <location>
        <begin position="9"/>
        <end position="24"/>
    </location>
</feature>
<dbReference type="InterPro" id="IPR006135">
    <property type="entry name" value="T3SS_substrate_exporter"/>
</dbReference>
<dbReference type="PANTHER" id="PTHR30531">
    <property type="entry name" value="FLAGELLAR BIOSYNTHETIC PROTEIN FLHB"/>
    <property type="match status" value="1"/>
</dbReference>
<feature type="region of interest" description="Disordered" evidence="2">
    <location>
        <begin position="1"/>
        <end position="24"/>
    </location>
</feature>
<evidence type="ECO:0000313" key="5">
    <source>
        <dbReference type="Proteomes" id="UP000315700"/>
    </source>
</evidence>
<protein>
    <submittedName>
        <fullName evidence="4">Flagellar biosynthetic protein FlhB</fullName>
    </submittedName>
</protein>
<dbReference type="Proteomes" id="UP000315700">
    <property type="component" value="Chromosome"/>
</dbReference>
<dbReference type="PRINTS" id="PR00950">
    <property type="entry name" value="TYPE3IMSPROT"/>
</dbReference>
<dbReference type="PANTHER" id="PTHR30531:SF12">
    <property type="entry name" value="FLAGELLAR BIOSYNTHETIC PROTEIN FLHB"/>
    <property type="match status" value="1"/>
</dbReference>
<dbReference type="Gene3D" id="6.10.250.2080">
    <property type="match status" value="1"/>
</dbReference>
<feature type="transmembrane region" description="Helical" evidence="3">
    <location>
        <begin position="193"/>
        <end position="214"/>
    </location>
</feature>
<dbReference type="RefSeq" id="WP_145033570.1">
    <property type="nucleotide sequence ID" value="NZ_CP036271.1"/>
</dbReference>
<dbReference type="InterPro" id="IPR029025">
    <property type="entry name" value="T3SS_substrate_exporter_C"/>
</dbReference>
<accession>A0A517SJJ9</accession>
<feature type="transmembrane region" description="Helical" evidence="3">
    <location>
        <begin position="149"/>
        <end position="173"/>
    </location>
</feature>
<dbReference type="KEGG" id="ccos:Pan44_43530"/>
<proteinExistence type="inferred from homology"/>
<feature type="transmembrane region" description="Helical" evidence="3">
    <location>
        <begin position="84"/>
        <end position="108"/>
    </location>
</feature>
<keyword evidence="5" id="KW-1185">Reference proteome</keyword>
<dbReference type="EMBL" id="CP036271">
    <property type="protein sequence ID" value="QDT56300.1"/>
    <property type="molecule type" value="Genomic_DNA"/>
</dbReference>